<keyword evidence="2" id="KW-1185">Reference proteome</keyword>
<name>A0A848LQK7_9BACT</name>
<proteinExistence type="predicted"/>
<dbReference type="SUPFAM" id="SSF55961">
    <property type="entry name" value="Bet v1-like"/>
    <property type="match status" value="1"/>
</dbReference>
<comment type="caution">
    <text evidence="1">The sequence shown here is derived from an EMBL/GenBank/DDBJ whole genome shotgun (WGS) entry which is preliminary data.</text>
</comment>
<dbReference type="AlphaFoldDB" id="A0A848LQK7"/>
<dbReference type="RefSeq" id="WP_169349398.1">
    <property type="nucleotide sequence ID" value="NZ_JABBJJ010000228.1"/>
</dbReference>
<reference evidence="1 2" key="1">
    <citation type="submission" date="2020-04" db="EMBL/GenBank/DDBJ databases">
        <title>Draft genome of Pyxidicoccus fallax type strain.</title>
        <authorList>
            <person name="Whitworth D.E."/>
        </authorList>
    </citation>
    <scope>NUCLEOTIDE SEQUENCE [LARGE SCALE GENOMIC DNA]</scope>
    <source>
        <strain evidence="1 2">DSM 14698</strain>
    </source>
</reference>
<evidence type="ECO:0000313" key="1">
    <source>
        <dbReference type="EMBL" id="NMO20177.1"/>
    </source>
</evidence>
<sequence>MSLIHEFMPGCSLREVDRVAVAATPERAWAAVRAIDLSHIPFIRWLFALRLLPQRIRGRLRGGPPPRSHTMRIEDIVAPGNGFVLLGEEPGRELVVGSIGRFWQPRIDFVEVTPERFTAFEQPGFGKLTWNLRVDPREGGGSWIGVELRVTATDAASWARFRRYWWLIGRFSRAIRKGELHRLRRELGPARSERQVALPGDELIPMARLQRTHARTLDAPPSRVWPWLVQMGCQRGGWYSLDRLDNAGIPSADRILPRFQHLSVGDIIPARPTGADGFGVLRLEPERLLVLGSPSLLPGRPPDPGWLPYQSTWAFVLQPVGRDATRLLVRVRADYRPGPRMALMKPLLVAAHELMERAQLRHLGRRVAGPPVLTA</sequence>
<gene>
    <name evidence="1" type="ORF">HG543_35750</name>
</gene>
<protein>
    <submittedName>
        <fullName evidence="1">SRPBCC family protein</fullName>
    </submittedName>
</protein>
<evidence type="ECO:0000313" key="2">
    <source>
        <dbReference type="Proteomes" id="UP000518300"/>
    </source>
</evidence>
<organism evidence="1 2">
    <name type="scientific">Pyxidicoccus fallax</name>
    <dbReference type="NCBI Taxonomy" id="394095"/>
    <lineage>
        <taxon>Bacteria</taxon>
        <taxon>Pseudomonadati</taxon>
        <taxon>Myxococcota</taxon>
        <taxon>Myxococcia</taxon>
        <taxon>Myxococcales</taxon>
        <taxon>Cystobacterineae</taxon>
        <taxon>Myxococcaceae</taxon>
        <taxon>Pyxidicoccus</taxon>
    </lineage>
</organism>
<dbReference type="EMBL" id="JABBJJ010000228">
    <property type="protein sequence ID" value="NMO20177.1"/>
    <property type="molecule type" value="Genomic_DNA"/>
</dbReference>
<accession>A0A848LQK7</accession>
<dbReference type="Proteomes" id="UP000518300">
    <property type="component" value="Unassembled WGS sequence"/>
</dbReference>